<evidence type="ECO:0000313" key="16">
    <source>
        <dbReference type="Proteomes" id="UP000192596"/>
    </source>
</evidence>
<dbReference type="GO" id="GO:0008270">
    <property type="term" value="F:zinc ion binding"/>
    <property type="evidence" value="ECO:0007669"/>
    <property type="project" value="UniProtKB-KW"/>
</dbReference>
<feature type="compositionally biased region" description="Low complexity" evidence="12">
    <location>
        <begin position="1165"/>
        <end position="1180"/>
    </location>
</feature>
<dbReference type="FunFam" id="2.40.30.10:FF:000007">
    <property type="entry name" value="Translation initiation factor IF-2"/>
    <property type="match status" value="1"/>
</dbReference>
<feature type="compositionally biased region" description="Polar residues" evidence="12">
    <location>
        <begin position="460"/>
        <end position="470"/>
    </location>
</feature>
<dbReference type="GO" id="GO:0003676">
    <property type="term" value="F:nucleic acid binding"/>
    <property type="evidence" value="ECO:0007669"/>
    <property type="project" value="InterPro"/>
</dbReference>
<comment type="caution">
    <text evidence="15">The sequence shown here is derived from an EMBL/GenBank/DDBJ whole genome shotgun (WGS) entry which is preliminary data.</text>
</comment>
<dbReference type="GO" id="GO:0005525">
    <property type="term" value="F:GTP binding"/>
    <property type="evidence" value="ECO:0007669"/>
    <property type="project" value="UniProtKB-KW"/>
</dbReference>
<dbReference type="InterPro" id="IPR053905">
    <property type="entry name" value="EF-G-like_DII"/>
</dbReference>
<dbReference type="Pfam" id="PF00009">
    <property type="entry name" value="GTP_EFTU"/>
    <property type="match status" value="1"/>
</dbReference>
<evidence type="ECO:0000256" key="11">
    <source>
        <dbReference type="PROSITE-ProRule" id="PRU00047"/>
    </source>
</evidence>
<dbReference type="InterPro" id="IPR001878">
    <property type="entry name" value="Znf_CCHC"/>
</dbReference>
<dbReference type="Gene3D" id="3.40.50.300">
    <property type="entry name" value="P-loop containing nucleotide triphosphate hydrolases"/>
    <property type="match status" value="1"/>
</dbReference>
<keyword evidence="4" id="KW-0547">Nucleotide-binding</keyword>
<feature type="domain" description="Tr-type G" evidence="14">
    <location>
        <begin position="858"/>
        <end position="1027"/>
    </location>
</feature>
<feature type="region of interest" description="Disordered" evidence="12">
    <location>
        <begin position="639"/>
        <end position="768"/>
    </location>
</feature>
<dbReference type="InterPro" id="IPR000178">
    <property type="entry name" value="TF_IF2_bacterial-like"/>
</dbReference>
<evidence type="ECO:0000256" key="2">
    <source>
        <dbReference type="ARBA" id="ARBA00007733"/>
    </source>
</evidence>
<dbReference type="InterPro" id="IPR015760">
    <property type="entry name" value="TIF_IF2"/>
</dbReference>
<feature type="compositionally biased region" description="Basic and acidic residues" evidence="12">
    <location>
        <begin position="158"/>
        <end position="194"/>
    </location>
</feature>
<sequence length="1400" mass="153432">MRARKLLRASTTDSLCIFCARRLTGDLPISVARPLLSSRLPTQRRGISTTRPPFQSAAAAAAGGPTNHASSSPPQWTGFDPTSPLSASEQRDKAALRSRRDDVERRQREERERAALEQRRRRDEEDARRWKEEQKDIARRAVESRALARGELPMKNIGSDRRSPFRKIDGAEASRAEKREAVPRPMKRERESRRGPFGPEQIARQDTRTKNLGGTHKVLQLGGSQNRDARKEGADEVRSAESHQAVQRPVARSQQRKAAGPAPKKMAMPDFLTSSGKETRREHTVSGWGTTATERAELVLGEDIPPAVYTPPAVTGQDRAVRQSPRAKLQPHVGDDFDFSGVAHPREDNQKFVSTESDQASITTRPSPQSTADGRSPPPSRRSTPPVHPGAQSIADILSTAVRSPPETQQAQLDSAWANASSPPRAESFSFQEDTDSNALDLEATSRRAPSSPSTRQSPNTRSNASSRTFRASPLSARDINPMSTFDDLPQEDWQHFRRREPEPVASQSAPPPPEATRPLYSEDDVDRLFSEHKQQRDQSAAQRARSAPPVQTSYKPLGLPLQTSPRVTKCARCGTEGHHARECPGPMCFKCGKQGHIASLCPSKPTQPPLQIRRTSSVNSFGDDGFFADVAPARHDKLGQHHQSAGTNVSDIRRPRVQARESDDAQSFMRDRLRSGEATVAPSEADEPRVLKSRKFRDEEPEKKKSGRRSRRDEDEDDKYGGRRGRRDVDDEVEDDRGDRKATKREEKEAAKRAERAAERAAQQAEQRNQIRLPEFISVQNLAQAVGARYEQFVSRLEDLGYDDVFPGKILNTEVSGMIAMEYDLEPVFDSGISEEEERDLKPAPKVAAEDRDYLPSRPPVVTIMGHVDHGKTTILDYLRKSSVAAGEAGGITQHIGAFSVPLAASGKTITFLDTPGHAAFLAMRQRGANVTDIVILVVAADDSVKPQTLEALKHARAANVPIIVAVNKVDKEEADVTRVKQDLARHGVEIEDFGGETQVVLVSGKTGKGMSELEEAVVTLSEILDHRADSEGAVEGWVLEATTKKAGRVATVLVRRGTLRQGTVIVAGRTWTRVRSLRNEAGVAIDAAYPGMPVEVDGWRDQPSAGDEVLQAPSEQKAGSAVEYRQELLEREKTAADTEAINAARKAAQDKREADRIAEQSKADPVAKTSAAAAPSTDSPEESTGQLLVPFILKADVSGSAEALSAYLQSLISPLIRPDILSSTVGPVHESDIEMAETAGGHIIAFNLPPNPGMLSMAEAKGIKVLENNVIYRVLDDVKGVLEDSLPPVVSQRVVGEAEVLLGFDISLGGKKSVKIAGVKVRNGVVTRNSRVRVMRGSEKIFDGLISSLKNVKRDVQEMRKGTECGIGFALPNSTEWQAFEPGDLVQCYEERSEKRKL</sequence>
<feature type="compositionally biased region" description="Low complexity" evidence="12">
    <location>
        <begin position="538"/>
        <end position="548"/>
    </location>
</feature>
<feature type="compositionally biased region" description="Basic and acidic residues" evidence="12">
    <location>
        <begin position="527"/>
        <end position="537"/>
    </location>
</feature>
<dbReference type="InterPro" id="IPR005225">
    <property type="entry name" value="Small_GTP-bd"/>
</dbReference>
<feature type="compositionally biased region" description="Polar residues" evidence="12">
    <location>
        <begin position="406"/>
        <end position="422"/>
    </location>
</feature>
<feature type="compositionally biased region" description="Basic and acidic residues" evidence="12">
    <location>
        <begin position="738"/>
        <end position="760"/>
    </location>
</feature>
<gene>
    <name evidence="15" type="ORF">B0A48_06874</name>
</gene>
<evidence type="ECO:0000313" key="15">
    <source>
        <dbReference type="EMBL" id="OQO08080.1"/>
    </source>
</evidence>
<dbReference type="FunFam" id="3.40.50.10050:FF:000001">
    <property type="entry name" value="Translation initiation factor IF-2"/>
    <property type="match status" value="1"/>
</dbReference>
<evidence type="ECO:0000256" key="3">
    <source>
        <dbReference type="ARBA" id="ARBA00022540"/>
    </source>
</evidence>
<feature type="region of interest" description="Disordered" evidence="12">
    <location>
        <begin position="1145"/>
        <end position="1186"/>
    </location>
</feature>
<dbReference type="Gene3D" id="3.40.50.10050">
    <property type="entry name" value="Translation initiation factor IF- 2, domain 3"/>
    <property type="match status" value="1"/>
</dbReference>
<evidence type="ECO:0000256" key="7">
    <source>
        <dbReference type="ARBA" id="ARBA00023128"/>
    </source>
</evidence>
<feature type="compositionally biased region" description="Basic and acidic residues" evidence="12">
    <location>
        <begin position="1149"/>
        <end position="1164"/>
    </location>
</feature>
<dbReference type="GO" id="GO:0005739">
    <property type="term" value="C:mitochondrion"/>
    <property type="evidence" value="ECO:0007669"/>
    <property type="project" value="UniProtKB-SubCell"/>
</dbReference>
<feature type="domain" description="CCHC-type" evidence="13">
    <location>
        <begin position="570"/>
        <end position="585"/>
    </location>
</feature>
<dbReference type="PROSITE" id="PS50158">
    <property type="entry name" value="ZF_CCHC"/>
    <property type="match status" value="2"/>
</dbReference>
<dbReference type="InterPro" id="IPR000795">
    <property type="entry name" value="T_Tr_GTP-bd_dom"/>
</dbReference>
<dbReference type="InterPro" id="IPR027417">
    <property type="entry name" value="P-loop_NTPase"/>
</dbReference>
<dbReference type="InterPro" id="IPR036925">
    <property type="entry name" value="TIF_IF2_dom3_sf"/>
</dbReference>
<evidence type="ECO:0000256" key="1">
    <source>
        <dbReference type="ARBA" id="ARBA00004173"/>
    </source>
</evidence>
<dbReference type="OrthoDB" id="361630at2759"/>
<dbReference type="Pfam" id="PF11987">
    <property type="entry name" value="IF-2"/>
    <property type="match status" value="1"/>
</dbReference>
<dbReference type="SUPFAM" id="SSF52156">
    <property type="entry name" value="Initiation factor IF2/eIF5b, domain 3"/>
    <property type="match status" value="1"/>
</dbReference>
<name>A0A1V8T9Q1_9PEZI</name>
<protein>
    <recommendedName>
        <fullName evidence="10">Translation initiation factor IF-2, mitochondrial</fullName>
    </recommendedName>
</protein>
<dbReference type="STRING" id="1507870.A0A1V8T9Q1"/>
<evidence type="ECO:0000256" key="8">
    <source>
        <dbReference type="ARBA" id="ARBA00023134"/>
    </source>
</evidence>
<feature type="region of interest" description="Disordered" evidence="12">
    <location>
        <begin position="1100"/>
        <end position="1125"/>
    </location>
</feature>
<accession>A0A1V8T9Q1</accession>
<dbReference type="PANTHER" id="PTHR43381">
    <property type="entry name" value="TRANSLATION INITIATION FACTOR IF-2-RELATED"/>
    <property type="match status" value="1"/>
</dbReference>
<feature type="compositionally biased region" description="Basic and acidic residues" evidence="12">
    <location>
        <begin position="652"/>
        <end position="676"/>
    </location>
</feature>
<keyword evidence="8" id="KW-0342">GTP-binding</keyword>
<feature type="compositionally biased region" description="Low complexity" evidence="12">
    <location>
        <begin position="447"/>
        <end position="459"/>
    </location>
</feature>
<feature type="region of interest" description="Disordered" evidence="12">
    <location>
        <begin position="42"/>
        <end position="561"/>
    </location>
</feature>
<keyword evidence="5" id="KW-0648">Protein biosynthesis</keyword>
<dbReference type="GO" id="GO:0003924">
    <property type="term" value="F:GTPase activity"/>
    <property type="evidence" value="ECO:0007669"/>
    <property type="project" value="InterPro"/>
</dbReference>
<dbReference type="FunFam" id="2.40.30.10:FF:000008">
    <property type="entry name" value="Translation initiation factor IF-2"/>
    <property type="match status" value="1"/>
</dbReference>
<dbReference type="PROSITE" id="PS01176">
    <property type="entry name" value="IF2"/>
    <property type="match status" value="1"/>
</dbReference>
<dbReference type="GO" id="GO:0003743">
    <property type="term" value="F:translation initiation factor activity"/>
    <property type="evidence" value="ECO:0007669"/>
    <property type="project" value="UniProtKB-KW"/>
</dbReference>
<dbReference type="CDD" id="cd03692">
    <property type="entry name" value="mtIF2_IVc"/>
    <property type="match status" value="1"/>
</dbReference>
<keyword evidence="7" id="KW-0496">Mitochondrion</keyword>
<feature type="compositionally biased region" description="Basic and acidic residues" evidence="12">
    <location>
        <begin position="687"/>
        <end position="705"/>
    </location>
</feature>
<keyword evidence="6" id="KW-0809">Transit peptide</keyword>
<dbReference type="Pfam" id="PF00098">
    <property type="entry name" value="zf-CCHC"/>
    <property type="match status" value="2"/>
</dbReference>
<dbReference type="SMART" id="SM00343">
    <property type="entry name" value="ZnF_C2HC"/>
    <property type="match status" value="2"/>
</dbReference>
<feature type="compositionally biased region" description="Basic and acidic residues" evidence="12">
    <location>
        <begin position="493"/>
        <end position="503"/>
    </location>
</feature>
<keyword evidence="3" id="KW-0396">Initiation factor</keyword>
<dbReference type="SUPFAM" id="SSF52540">
    <property type="entry name" value="P-loop containing nucleoside triphosphate hydrolases"/>
    <property type="match status" value="1"/>
</dbReference>
<keyword evidence="11" id="KW-0863">Zinc-finger</keyword>
<feature type="compositionally biased region" description="Polar residues" evidence="12">
    <location>
        <begin position="42"/>
        <end position="53"/>
    </location>
</feature>
<dbReference type="Gene3D" id="4.10.60.10">
    <property type="entry name" value="Zinc finger, CCHC-type"/>
    <property type="match status" value="1"/>
</dbReference>
<evidence type="ECO:0000256" key="10">
    <source>
        <dbReference type="ARBA" id="ARBA00044200"/>
    </source>
</evidence>
<dbReference type="SUPFAM" id="SSF50447">
    <property type="entry name" value="Translation proteins"/>
    <property type="match status" value="2"/>
</dbReference>
<feature type="domain" description="CCHC-type" evidence="13">
    <location>
        <begin position="589"/>
        <end position="604"/>
    </location>
</feature>
<feature type="compositionally biased region" description="Polar residues" evidence="12">
    <location>
        <begin position="351"/>
        <end position="373"/>
    </location>
</feature>
<dbReference type="InterPro" id="IPR036875">
    <property type="entry name" value="Znf_CCHC_sf"/>
</dbReference>
<keyword evidence="16" id="KW-1185">Reference proteome</keyword>
<feature type="compositionally biased region" description="Polar residues" evidence="12">
    <location>
        <begin position="642"/>
        <end position="651"/>
    </location>
</feature>
<keyword evidence="11" id="KW-0479">Metal-binding</keyword>
<feature type="compositionally biased region" description="Basic and acidic residues" evidence="12">
    <location>
        <begin position="227"/>
        <end position="241"/>
    </location>
</feature>
<feature type="compositionally biased region" description="Low complexity" evidence="12">
    <location>
        <begin position="257"/>
        <end position="269"/>
    </location>
</feature>
<comment type="function">
    <text evidence="9">One of the essential components for the initiation of protein synthesis. Protects formylmethionyl-tRNA from spontaneous hydrolysis and promotes its binding to the 30S ribosomal subunits. Also involved in the hydrolysis of GTP during the formation of the 70S ribosomal complex.</text>
</comment>
<dbReference type="HAMAP" id="MF_00100_B">
    <property type="entry name" value="IF_2_B"/>
    <property type="match status" value="1"/>
</dbReference>
<dbReference type="Pfam" id="PF22042">
    <property type="entry name" value="EF-G_D2"/>
    <property type="match status" value="1"/>
</dbReference>
<evidence type="ECO:0000256" key="12">
    <source>
        <dbReference type="SAM" id="MobiDB-lite"/>
    </source>
</evidence>
<dbReference type="FunFam" id="3.40.50.300:FF:000019">
    <property type="entry name" value="Translation initiation factor IF-2"/>
    <property type="match status" value="1"/>
</dbReference>
<comment type="subcellular location">
    <subcellularLocation>
        <location evidence="1">Mitochondrion</location>
    </subcellularLocation>
</comment>
<dbReference type="NCBIfam" id="TIGR00231">
    <property type="entry name" value="small_GTP"/>
    <property type="match status" value="1"/>
</dbReference>
<evidence type="ECO:0000256" key="5">
    <source>
        <dbReference type="ARBA" id="ARBA00022917"/>
    </source>
</evidence>
<evidence type="ECO:0000256" key="4">
    <source>
        <dbReference type="ARBA" id="ARBA00022741"/>
    </source>
</evidence>
<dbReference type="InterPro" id="IPR009000">
    <property type="entry name" value="Transl_B-barrel_sf"/>
</dbReference>
<organism evidence="15 16">
    <name type="scientific">Cryoendolithus antarcticus</name>
    <dbReference type="NCBI Taxonomy" id="1507870"/>
    <lineage>
        <taxon>Eukaryota</taxon>
        <taxon>Fungi</taxon>
        <taxon>Dikarya</taxon>
        <taxon>Ascomycota</taxon>
        <taxon>Pezizomycotina</taxon>
        <taxon>Dothideomycetes</taxon>
        <taxon>Dothideomycetidae</taxon>
        <taxon>Cladosporiales</taxon>
        <taxon>Cladosporiaceae</taxon>
        <taxon>Cryoendolithus</taxon>
    </lineage>
</organism>
<dbReference type="PROSITE" id="PS51722">
    <property type="entry name" value="G_TR_2"/>
    <property type="match status" value="1"/>
</dbReference>
<evidence type="ECO:0000259" key="14">
    <source>
        <dbReference type="PROSITE" id="PS51722"/>
    </source>
</evidence>
<dbReference type="EMBL" id="NAJO01000013">
    <property type="protein sequence ID" value="OQO08080.1"/>
    <property type="molecule type" value="Genomic_DNA"/>
</dbReference>
<evidence type="ECO:0000256" key="6">
    <source>
        <dbReference type="ARBA" id="ARBA00022946"/>
    </source>
</evidence>
<evidence type="ECO:0000256" key="9">
    <source>
        <dbReference type="ARBA" id="ARBA00025162"/>
    </source>
</evidence>
<dbReference type="InterPro" id="IPR044145">
    <property type="entry name" value="IF2_II"/>
</dbReference>
<proteinExistence type="inferred from homology"/>
<dbReference type="InParanoid" id="A0A1V8T9Q1"/>
<dbReference type="CDD" id="cd03702">
    <property type="entry name" value="IF2_mtIF2_II"/>
    <property type="match status" value="1"/>
</dbReference>
<dbReference type="SUPFAM" id="SSF57756">
    <property type="entry name" value="Retrovirus zinc finger-like domains"/>
    <property type="match status" value="1"/>
</dbReference>
<dbReference type="InterPro" id="IPR023115">
    <property type="entry name" value="TIF_IF2_dom3"/>
</dbReference>
<dbReference type="PANTHER" id="PTHR43381:SF20">
    <property type="entry name" value="TRANSLATION INITIATION FACTOR IF-2, MITOCHONDRIAL"/>
    <property type="match status" value="1"/>
</dbReference>
<keyword evidence="11" id="KW-0862">Zinc</keyword>
<dbReference type="CDD" id="cd01887">
    <property type="entry name" value="IF2_eIF5B"/>
    <property type="match status" value="1"/>
</dbReference>
<reference evidence="16" key="1">
    <citation type="submission" date="2017-03" db="EMBL/GenBank/DDBJ databases">
        <title>Genomes of endolithic fungi from Antarctica.</title>
        <authorList>
            <person name="Coleine C."/>
            <person name="Masonjones S."/>
            <person name="Stajich J.E."/>
        </authorList>
    </citation>
    <scope>NUCLEOTIDE SEQUENCE [LARGE SCALE GENOMIC DNA]</scope>
    <source>
        <strain evidence="16">CCFEE 5527</strain>
    </source>
</reference>
<evidence type="ECO:0000259" key="13">
    <source>
        <dbReference type="PROSITE" id="PS50158"/>
    </source>
</evidence>
<comment type="similarity">
    <text evidence="2">Belongs to the TRAFAC class translation factor GTPase superfamily. Classic translation factor GTPase family. IF-2 subfamily.</text>
</comment>
<feature type="compositionally biased region" description="Basic and acidic residues" evidence="12">
    <location>
        <begin position="89"/>
        <end position="148"/>
    </location>
</feature>
<dbReference type="Gene3D" id="2.40.30.10">
    <property type="entry name" value="Translation factors"/>
    <property type="match status" value="2"/>
</dbReference>
<dbReference type="Proteomes" id="UP000192596">
    <property type="component" value="Unassembled WGS sequence"/>
</dbReference>